<keyword evidence="3" id="KW-1185">Reference proteome</keyword>
<dbReference type="EMBL" id="JANKJG010000007">
    <property type="protein sequence ID" value="MCR8827041.1"/>
    <property type="molecule type" value="Genomic_DNA"/>
</dbReference>
<organism evidence="2 3">
    <name type="scientific">Pseudosulfitobacter koreensis</name>
    <dbReference type="NCBI Taxonomy" id="2968472"/>
    <lineage>
        <taxon>Bacteria</taxon>
        <taxon>Pseudomonadati</taxon>
        <taxon>Pseudomonadota</taxon>
        <taxon>Alphaproteobacteria</taxon>
        <taxon>Rhodobacterales</taxon>
        <taxon>Roseobacteraceae</taxon>
        <taxon>Pseudosulfitobacter</taxon>
    </lineage>
</organism>
<gene>
    <name evidence="2" type="ORF">NTA49_10875</name>
</gene>
<dbReference type="Pfam" id="PF00582">
    <property type="entry name" value="Usp"/>
    <property type="match status" value="1"/>
</dbReference>
<sequence>MYSNIMIPADLKHTDRMDKALSVAADLAKLYGAALHIVGVGQSQPTEVARTPAQYAQKLAGFAADKSKALGVDFAAHAETSHDPAVDLDAVLVRAADNLDTDLIVMASHVPGAAEYIMASNAGHLASHAHMSVFVVR</sequence>
<evidence type="ECO:0000313" key="3">
    <source>
        <dbReference type="Proteomes" id="UP001165396"/>
    </source>
</evidence>
<protein>
    <submittedName>
        <fullName evidence="2">Universal stress protein</fullName>
    </submittedName>
</protein>
<evidence type="ECO:0000259" key="1">
    <source>
        <dbReference type="Pfam" id="PF00582"/>
    </source>
</evidence>
<proteinExistence type="predicted"/>
<dbReference type="Proteomes" id="UP001165396">
    <property type="component" value="Unassembled WGS sequence"/>
</dbReference>
<dbReference type="CDD" id="cd00293">
    <property type="entry name" value="USP-like"/>
    <property type="match status" value="1"/>
</dbReference>
<dbReference type="InterPro" id="IPR006016">
    <property type="entry name" value="UspA"/>
</dbReference>
<name>A0ABT1Z1M9_9RHOB</name>
<dbReference type="RefSeq" id="WP_258294788.1">
    <property type="nucleotide sequence ID" value="NZ_JANKJG010000007.1"/>
</dbReference>
<evidence type="ECO:0000313" key="2">
    <source>
        <dbReference type="EMBL" id="MCR8827041.1"/>
    </source>
</evidence>
<accession>A0ABT1Z1M9</accession>
<comment type="caution">
    <text evidence="2">The sequence shown here is derived from an EMBL/GenBank/DDBJ whole genome shotgun (WGS) entry which is preliminary data.</text>
</comment>
<feature type="domain" description="UspA" evidence="1">
    <location>
        <begin position="1"/>
        <end position="137"/>
    </location>
</feature>
<reference evidence="2" key="1">
    <citation type="submission" date="2022-07" db="EMBL/GenBank/DDBJ databases">
        <title>Pseudosulfitobacter sp. strain AP-MA-4, whole genome sequence.</title>
        <authorList>
            <person name="Jiang Y."/>
        </authorList>
    </citation>
    <scope>NUCLEOTIDE SEQUENCE</scope>
    <source>
        <strain evidence="2">AP-MA-4</strain>
    </source>
</reference>
<dbReference type="Gene3D" id="3.40.50.620">
    <property type="entry name" value="HUPs"/>
    <property type="match status" value="1"/>
</dbReference>
<dbReference type="InterPro" id="IPR014729">
    <property type="entry name" value="Rossmann-like_a/b/a_fold"/>
</dbReference>
<dbReference type="SUPFAM" id="SSF52402">
    <property type="entry name" value="Adenine nucleotide alpha hydrolases-like"/>
    <property type="match status" value="1"/>
</dbReference>